<gene>
    <name evidence="2" type="ORF">SAMN06296241_2579</name>
</gene>
<dbReference type="InterPro" id="IPR004147">
    <property type="entry name" value="ABC1_dom"/>
</dbReference>
<dbReference type="SUPFAM" id="SSF56112">
    <property type="entry name" value="Protein kinase-like (PK-like)"/>
    <property type="match status" value="1"/>
</dbReference>
<organism evidence="2 3">
    <name type="scientific">Salinimicrobium sediminis</name>
    <dbReference type="NCBI Taxonomy" id="1343891"/>
    <lineage>
        <taxon>Bacteria</taxon>
        <taxon>Pseudomonadati</taxon>
        <taxon>Bacteroidota</taxon>
        <taxon>Flavobacteriia</taxon>
        <taxon>Flavobacteriales</taxon>
        <taxon>Flavobacteriaceae</taxon>
        <taxon>Salinimicrobium</taxon>
    </lineage>
</organism>
<dbReference type="AlphaFoldDB" id="A0A285X6M9"/>
<sequence length="456" mass="52285">MGPLPVYPLLFRLAGFLNTNDMKTIDKIPTGKLSRTGKMVQTGIKVGGNYLKYYSKKAINGDLSRDELDENNAEDIYNGLKSLKGSALKVAQMLSMEKSLLPNAYVEKFSLAQFSVPPLSAPLVRKTFKKYHGQYPDELFDTFSAESVNAASIGQVHRATKDGKELAVKIQYPGVADSISSDLAMVKPIAIKMFNLQGKDSERYFKEVEGKLLEETDYKLEVQQSIEISKACSHIPNLRFPQYYPELSSARIITMDWMNGKHLSDFAKQNRDQELADKLGQALWDFYMYQMHILKAVHADPHPGNFLVDEEGNLIAIDFGCVKQVPEDFYKPYFELADKDKINDPEFFNARLFQLEILRKDDNPREIEFFSALFYEMLNLFTSPFHGEDFDFSNEDFWSSVTALSEKYSKDQELRKMNGNRGSKHFLYINRTFFGLYNLLHDLGATVKINRFKQYS</sequence>
<dbReference type="PANTHER" id="PTHR43173">
    <property type="entry name" value="ABC1 FAMILY PROTEIN"/>
    <property type="match status" value="1"/>
</dbReference>
<dbReference type="InterPro" id="IPR034646">
    <property type="entry name" value="ADCK3_dom"/>
</dbReference>
<dbReference type="CDD" id="cd13970">
    <property type="entry name" value="ABC1_ADCK3"/>
    <property type="match status" value="1"/>
</dbReference>
<evidence type="ECO:0000313" key="2">
    <source>
        <dbReference type="EMBL" id="SOC81007.1"/>
    </source>
</evidence>
<dbReference type="Gene3D" id="3.30.200.20">
    <property type="entry name" value="Phosphorylase Kinase, domain 1"/>
    <property type="match status" value="1"/>
</dbReference>
<name>A0A285X6M9_9FLAO</name>
<evidence type="ECO:0000259" key="1">
    <source>
        <dbReference type="PROSITE" id="PS50011"/>
    </source>
</evidence>
<reference evidence="3" key="1">
    <citation type="submission" date="2017-09" db="EMBL/GenBank/DDBJ databases">
        <authorList>
            <person name="Varghese N."/>
            <person name="Submissions S."/>
        </authorList>
    </citation>
    <scope>NUCLEOTIDE SEQUENCE [LARGE SCALE GENOMIC DNA]</scope>
    <source>
        <strain evidence="3">CGMCC 1.12641</strain>
    </source>
</reference>
<accession>A0A285X6M9</accession>
<dbReference type="InterPro" id="IPR051130">
    <property type="entry name" value="Mito_struct-func_regulator"/>
</dbReference>
<dbReference type="InterPro" id="IPR011009">
    <property type="entry name" value="Kinase-like_dom_sf"/>
</dbReference>
<dbReference type="EMBL" id="OCMF01000003">
    <property type="protein sequence ID" value="SOC81007.1"/>
    <property type="molecule type" value="Genomic_DNA"/>
</dbReference>
<dbReference type="Gene3D" id="1.10.510.10">
    <property type="entry name" value="Transferase(Phosphotransferase) domain 1"/>
    <property type="match status" value="1"/>
</dbReference>
<dbReference type="PANTHER" id="PTHR43173:SF19">
    <property type="entry name" value="AARF DOMAIN-CONTAINING PROTEIN KINASE 1"/>
    <property type="match status" value="1"/>
</dbReference>
<keyword evidence="3" id="KW-1185">Reference proteome</keyword>
<protein>
    <submittedName>
        <fullName evidence="2">ABC1 family protein</fullName>
    </submittedName>
</protein>
<dbReference type="GO" id="GO:0005524">
    <property type="term" value="F:ATP binding"/>
    <property type="evidence" value="ECO:0007669"/>
    <property type="project" value="InterPro"/>
</dbReference>
<dbReference type="PROSITE" id="PS50011">
    <property type="entry name" value="PROTEIN_KINASE_DOM"/>
    <property type="match status" value="1"/>
</dbReference>
<dbReference type="InterPro" id="IPR000719">
    <property type="entry name" value="Prot_kinase_dom"/>
</dbReference>
<dbReference type="Proteomes" id="UP000219193">
    <property type="component" value="Unassembled WGS sequence"/>
</dbReference>
<proteinExistence type="predicted"/>
<feature type="domain" description="Protein kinase" evidence="1">
    <location>
        <begin position="142"/>
        <end position="456"/>
    </location>
</feature>
<evidence type="ECO:0000313" key="3">
    <source>
        <dbReference type="Proteomes" id="UP000219193"/>
    </source>
</evidence>
<dbReference type="GO" id="GO:0004672">
    <property type="term" value="F:protein kinase activity"/>
    <property type="evidence" value="ECO:0007669"/>
    <property type="project" value="InterPro"/>
</dbReference>
<dbReference type="Pfam" id="PF03109">
    <property type="entry name" value="ABC1"/>
    <property type="match status" value="1"/>
</dbReference>